<sequence>MTPLPTSSTPSWWQRLRPPALAIDARERLRVVAGALLGVALAALLAPWWPPAPGLPWLMAPLGASAVLVFALPASPLAQPWPVLAGNAVSALVGWACASWLPWPALAAAVAVGGAMAAMLALRCLHPPGGAVALLAVLLPAHQASYALDPVLLDSLVLVLAGWAWNSATGRPYPHAPQAAPAPTRAWDFSDSDLDTALAHYNQIVDLPRDDLRGLLADAEQQAVSRRLRAIRCQDVMTAQPLRARTFTTLEQALRVLAEAQVKALPVVDADEHVVGIVTRADLRGPADPATTTVAQVMSRQVRVASAERPLADLLPLFSHEGHHHLPVIGADRRLVGILTQTDVITALARL</sequence>
<dbReference type="Gene3D" id="3.10.580.10">
    <property type="entry name" value="CBS-domain"/>
    <property type="match status" value="2"/>
</dbReference>
<dbReference type="InterPro" id="IPR046342">
    <property type="entry name" value="CBS_dom_sf"/>
</dbReference>
<dbReference type="InterPro" id="IPR058581">
    <property type="entry name" value="TM_HPP"/>
</dbReference>
<feature type="transmembrane region" description="Helical" evidence="2">
    <location>
        <begin position="55"/>
        <end position="74"/>
    </location>
</feature>
<gene>
    <name evidence="4" type="ORF">KAK06_21860</name>
</gene>
<dbReference type="Proteomes" id="UP000678374">
    <property type="component" value="Unassembled WGS sequence"/>
</dbReference>
<evidence type="ECO:0000259" key="3">
    <source>
        <dbReference type="PROSITE" id="PS51371"/>
    </source>
</evidence>
<keyword evidence="2" id="KW-0812">Transmembrane</keyword>
<dbReference type="PANTHER" id="PTHR33741">
    <property type="entry name" value="TRANSMEMBRANE PROTEIN DDB_G0269096-RELATED"/>
    <property type="match status" value="1"/>
</dbReference>
<dbReference type="InterPro" id="IPR007065">
    <property type="entry name" value="HPP"/>
</dbReference>
<evidence type="ECO:0000256" key="1">
    <source>
        <dbReference type="PROSITE-ProRule" id="PRU00703"/>
    </source>
</evidence>
<dbReference type="SMART" id="SM00116">
    <property type="entry name" value="CBS"/>
    <property type="match status" value="2"/>
</dbReference>
<dbReference type="Pfam" id="PF00571">
    <property type="entry name" value="CBS"/>
    <property type="match status" value="2"/>
</dbReference>
<feature type="domain" description="CBS" evidence="3">
    <location>
        <begin position="298"/>
        <end position="351"/>
    </location>
</feature>
<dbReference type="InterPro" id="IPR000644">
    <property type="entry name" value="CBS_dom"/>
</dbReference>
<accession>A0A941BI51</accession>
<dbReference type="SUPFAM" id="SSF54631">
    <property type="entry name" value="CBS-domain pair"/>
    <property type="match status" value="1"/>
</dbReference>
<feature type="domain" description="CBS" evidence="3">
    <location>
        <begin position="237"/>
        <end position="293"/>
    </location>
</feature>
<protein>
    <submittedName>
        <fullName evidence="4">HPP family protein</fullName>
    </submittedName>
</protein>
<dbReference type="PANTHER" id="PTHR33741:SF5">
    <property type="entry name" value="TRANSMEMBRANE PROTEIN DDB_G0269096-RELATED"/>
    <property type="match status" value="1"/>
</dbReference>
<dbReference type="Pfam" id="PF04982">
    <property type="entry name" value="TM_HPP"/>
    <property type="match status" value="1"/>
</dbReference>
<evidence type="ECO:0000313" key="4">
    <source>
        <dbReference type="EMBL" id="MBQ0961601.1"/>
    </source>
</evidence>
<comment type="caution">
    <text evidence="4">The sequence shown here is derived from an EMBL/GenBank/DDBJ whole genome shotgun (WGS) entry which is preliminary data.</text>
</comment>
<keyword evidence="2" id="KW-0472">Membrane</keyword>
<evidence type="ECO:0000256" key="2">
    <source>
        <dbReference type="SAM" id="Phobius"/>
    </source>
</evidence>
<keyword evidence="2" id="KW-1133">Transmembrane helix</keyword>
<name>A0A941BI51_9BURK</name>
<dbReference type="EMBL" id="JAGQDE010000033">
    <property type="protein sequence ID" value="MBQ0961601.1"/>
    <property type="molecule type" value="Genomic_DNA"/>
</dbReference>
<dbReference type="AlphaFoldDB" id="A0A941BI51"/>
<keyword evidence="5" id="KW-1185">Reference proteome</keyword>
<keyword evidence="1" id="KW-0129">CBS domain</keyword>
<evidence type="ECO:0000313" key="5">
    <source>
        <dbReference type="Proteomes" id="UP000678374"/>
    </source>
</evidence>
<proteinExistence type="predicted"/>
<dbReference type="CDD" id="cd04600">
    <property type="entry name" value="CBS_pair_HPP_assoc"/>
    <property type="match status" value="1"/>
</dbReference>
<dbReference type="RefSeq" id="WP_210804288.1">
    <property type="nucleotide sequence ID" value="NZ_JAGQDE010000033.1"/>
</dbReference>
<reference evidence="4" key="1">
    <citation type="submission" date="2021-04" db="EMBL/GenBank/DDBJ databases">
        <title>The genome sequence of Ideonella sp. 4Y11.</title>
        <authorList>
            <person name="Liu Y."/>
        </authorList>
    </citation>
    <scope>NUCLEOTIDE SEQUENCE</scope>
    <source>
        <strain evidence="4">4Y11</strain>
    </source>
</reference>
<dbReference type="PROSITE" id="PS51371">
    <property type="entry name" value="CBS"/>
    <property type="match status" value="2"/>
</dbReference>
<organism evidence="4 5">
    <name type="scientific">Ideonella aquatica</name>
    <dbReference type="NCBI Taxonomy" id="2824119"/>
    <lineage>
        <taxon>Bacteria</taxon>
        <taxon>Pseudomonadati</taxon>
        <taxon>Pseudomonadota</taxon>
        <taxon>Betaproteobacteria</taxon>
        <taxon>Burkholderiales</taxon>
        <taxon>Sphaerotilaceae</taxon>
        <taxon>Ideonella</taxon>
    </lineage>
</organism>
<feature type="transmembrane region" description="Helical" evidence="2">
    <location>
        <begin position="31"/>
        <end position="49"/>
    </location>
</feature>